<dbReference type="AlphaFoldDB" id="A0A3Q3G9L4"/>
<feature type="repeat" description="ANK" evidence="3">
    <location>
        <begin position="221"/>
        <end position="253"/>
    </location>
</feature>
<reference evidence="4" key="2">
    <citation type="submission" date="2025-09" db="UniProtKB">
        <authorList>
            <consortium name="Ensembl"/>
        </authorList>
    </citation>
    <scope>IDENTIFICATION</scope>
</reference>
<protein>
    <submittedName>
        <fullName evidence="4">Ankyrin repeat and SOCS box containing 2b</fullName>
    </submittedName>
</protein>
<sequence>DVKAVNDLAASAPLRLLKENKDGWIPLHDASFCGQTECLMTLLRTHPGSVDKRTLQEQTALLLAVSCEHLSCVRCLLEAGADPDISSKNKETPLYKACELENMDMVSLILSYGASVNQRCCQGWTALHEAVSRNNTEICEILIRAGATINPPNTYCITPLIVAAQQGQTRALCYLVGKGADVNMQTLDGVTALHEASKNGHNESVAVLLTKNADANKTTNSGLLPLHVAAQYGHHTIVSMLVSVTSRALLRHNLAAVLLKTGADVNATLSHTHSLQYADRRATALYIAIANGSTQTAEVLLNAGASLNLDPVSPLLMAVRRGSVHTMSLLLDRGADIAAKIPSYSTTFPAVVALCMNNLPLLKCLLENGCDALSCFNCTYGNVPHPTSGETHIRTFCEWISTPVVCKSAGPIIDLLFEHVAHVQLCSKLNELLDSRKEWLAIHQHICFKCHFNTYVHQTYAPDLHIFGAHAN</sequence>
<feature type="repeat" description="ANK" evidence="3">
    <location>
        <begin position="188"/>
        <end position="220"/>
    </location>
</feature>
<feature type="repeat" description="ANK" evidence="3">
    <location>
        <begin position="280"/>
        <end position="312"/>
    </location>
</feature>
<dbReference type="PROSITE" id="PS50297">
    <property type="entry name" value="ANK_REP_REGION"/>
    <property type="match status" value="6"/>
</dbReference>
<evidence type="ECO:0000256" key="2">
    <source>
        <dbReference type="ARBA" id="ARBA00023043"/>
    </source>
</evidence>
<evidence type="ECO:0000313" key="4">
    <source>
        <dbReference type="Ensembl" id="ENSLBEP00000027653.1"/>
    </source>
</evidence>
<dbReference type="SUPFAM" id="SSF48403">
    <property type="entry name" value="Ankyrin repeat"/>
    <property type="match status" value="2"/>
</dbReference>
<feature type="repeat" description="ANK" evidence="3">
    <location>
        <begin position="89"/>
        <end position="121"/>
    </location>
</feature>
<dbReference type="PANTHER" id="PTHR24178:SF9">
    <property type="entry name" value="ANK_REP_REGION DOMAIN-CONTAINING PROTEIN"/>
    <property type="match status" value="1"/>
</dbReference>
<feature type="repeat" description="ANK" evidence="3">
    <location>
        <begin position="56"/>
        <end position="88"/>
    </location>
</feature>
<dbReference type="STRING" id="56723.ENSLBEP00000027653"/>
<evidence type="ECO:0000313" key="5">
    <source>
        <dbReference type="Proteomes" id="UP000261660"/>
    </source>
</evidence>
<feature type="repeat" description="ANK" evidence="3">
    <location>
        <begin position="158"/>
        <end position="187"/>
    </location>
</feature>
<organism evidence="4 5">
    <name type="scientific">Labrus bergylta</name>
    <name type="common">ballan wrasse</name>
    <dbReference type="NCBI Taxonomy" id="56723"/>
    <lineage>
        <taxon>Eukaryota</taxon>
        <taxon>Metazoa</taxon>
        <taxon>Chordata</taxon>
        <taxon>Craniata</taxon>
        <taxon>Vertebrata</taxon>
        <taxon>Euteleostomi</taxon>
        <taxon>Actinopterygii</taxon>
        <taxon>Neopterygii</taxon>
        <taxon>Teleostei</taxon>
        <taxon>Neoteleostei</taxon>
        <taxon>Acanthomorphata</taxon>
        <taxon>Eupercaria</taxon>
        <taxon>Labriformes</taxon>
        <taxon>Labridae</taxon>
        <taxon>Labrus</taxon>
    </lineage>
</organism>
<dbReference type="Ensembl" id="ENSLBET00000028972.1">
    <property type="protein sequence ID" value="ENSLBEP00000027653.1"/>
    <property type="gene ID" value="ENSLBEG00000020956.1"/>
</dbReference>
<feature type="repeat" description="ANK" evidence="3">
    <location>
        <begin position="310"/>
        <end position="342"/>
    </location>
</feature>
<evidence type="ECO:0000256" key="3">
    <source>
        <dbReference type="PROSITE-ProRule" id="PRU00023"/>
    </source>
</evidence>
<dbReference type="InParanoid" id="A0A3Q3G9L4"/>
<dbReference type="Pfam" id="PF00023">
    <property type="entry name" value="Ank"/>
    <property type="match status" value="1"/>
</dbReference>
<dbReference type="Gene3D" id="1.25.40.20">
    <property type="entry name" value="Ankyrin repeat-containing domain"/>
    <property type="match status" value="4"/>
</dbReference>
<keyword evidence="5" id="KW-1185">Reference proteome</keyword>
<dbReference type="PANTHER" id="PTHR24178">
    <property type="entry name" value="MOLTING PROTEIN MLT-4"/>
    <property type="match status" value="1"/>
</dbReference>
<reference evidence="4" key="1">
    <citation type="submission" date="2025-08" db="UniProtKB">
        <authorList>
            <consortium name="Ensembl"/>
        </authorList>
    </citation>
    <scope>IDENTIFICATION</scope>
</reference>
<name>A0A3Q3G9L4_9LABR</name>
<dbReference type="Proteomes" id="UP000261660">
    <property type="component" value="Unplaced"/>
</dbReference>
<dbReference type="Pfam" id="PF12796">
    <property type="entry name" value="Ank_2"/>
    <property type="match status" value="3"/>
</dbReference>
<keyword evidence="2 3" id="KW-0040">ANK repeat</keyword>
<dbReference type="GeneTree" id="ENSGT00940000155490"/>
<dbReference type="SMART" id="SM00248">
    <property type="entry name" value="ANK"/>
    <property type="match status" value="9"/>
</dbReference>
<accession>A0A3Q3G9L4</accession>
<dbReference type="PRINTS" id="PR01415">
    <property type="entry name" value="ANKYRIN"/>
</dbReference>
<dbReference type="PROSITE" id="PS50088">
    <property type="entry name" value="ANK_REPEAT"/>
    <property type="match status" value="8"/>
</dbReference>
<keyword evidence="1" id="KW-0677">Repeat</keyword>
<evidence type="ECO:0000256" key="1">
    <source>
        <dbReference type="ARBA" id="ARBA00022737"/>
    </source>
</evidence>
<proteinExistence type="predicted"/>
<dbReference type="InterPro" id="IPR036770">
    <property type="entry name" value="Ankyrin_rpt-contain_sf"/>
</dbReference>
<dbReference type="InterPro" id="IPR002110">
    <property type="entry name" value="Ankyrin_rpt"/>
</dbReference>
<feature type="repeat" description="ANK" evidence="3">
    <location>
        <begin position="122"/>
        <end position="154"/>
    </location>
</feature>